<evidence type="ECO:0000313" key="6">
    <source>
        <dbReference type="EnsemblMetazoa" id="XP_037870531.1"/>
    </source>
</evidence>
<dbReference type="Proteomes" id="UP000005204">
    <property type="component" value="Unassembled WGS sequence"/>
</dbReference>
<evidence type="ECO:0000313" key="7">
    <source>
        <dbReference type="Proteomes" id="UP000005204"/>
    </source>
</evidence>
<dbReference type="PANTHER" id="PTHR43142:SF1">
    <property type="entry name" value="CARBOXYLIC ESTER HYDROLASE"/>
    <property type="match status" value="1"/>
</dbReference>
<feature type="domain" description="Carboxylesterase type B" evidence="5">
    <location>
        <begin position="10"/>
        <end position="426"/>
    </location>
</feature>
<keyword evidence="3" id="KW-0378">Hydrolase</keyword>
<dbReference type="PANTHER" id="PTHR43142">
    <property type="entry name" value="CARBOXYLIC ESTER HYDROLASE"/>
    <property type="match status" value="1"/>
</dbReference>
<keyword evidence="4" id="KW-0325">Glycoprotein</keyword>
<evidence type="ECO:0000256" key="3">
    <source>
        <dbReference type="ARBA" id="ARBA00022801"/>
    </source>
</evidence>
<proteinExistence type="inferred from homology"/>
<dbReference type="AlphaFoldDB" id="A0A8R2LZT0"/>
<dbReference type="InterPro" id="IPR029058">
    <property type="entry name" value="AB_hydrolase_fold"/>
</dbReference>
<dbReference type="EnsemblMetazoa" id="XM_038014603.1">
    <property type="protein sequence ID" value="XP_037870531.1"/>
    <property type="gene ID" value="LOC119629290"/>
</dbReference>
<reference evidence="6" key="2">
    <citation type="submission" date="2022-06" db="UniProtKB">
        <authorList>
            <consortium name="EnsemblMetazoa"/>
        </authorList>
    </citation>
    <scope>IDENTIFICATION</scope>
    <source>
        <strain evidence="6">p50T (Dazao)</strain>
    </source>
</reference>
<name>A0A8R2LZT0_BOMMO</name>
<dbReference type="Pfam" id="PF00135">
    <property type="entry name" value="COesterase"/>
    <property type="match status" value="1"/>
</dbReference>
<sequence>MISDKFNHFFKDSLPTLPFNEIYEAFDDSTACPQKEEFNNTIVGEMQCLRLNIYVPKSLNNNLPVLIYFYGGTFEIGFAGRYLYGPKYLVRHEIILVTVNYRLGPYGFLCTDSSNAIGNQGLKDQKKAIVWIRENIGVFGGDKDRITVSGHSYGASGVDLLLHSLHINEKLFHKVIIQSGTSYFPEIMAKPNNSVPFELAKRLGFKTAQLDLAIDFLSKENYKDVINAAVELDVKFYCCNENYFSGAQNFLTDYPINLNTPIVEGMSILIGNTNNERAHNYYGKKNLNFDIFQDHLQIAFNFDDEHLLNTKEIVKKQYIGNEKNIDMVENNIVQFSSDFYYYHPTKRNVLKYIDNGAKKVYNYLFSYDGNRNFLKKTFNLNGSGAFHADEIGYLFDISFMDKTLTIEDMLIVDRITTLWANFVKSGYVFFLNYRYIWWLLFELIIILHK</sequence>
<evidence type="ECO:0000259" key="5">
    <source>
        <dbReference type="Pfam" id="PF00135"/>
    </source>
</evidence>
<accession>A0A8R2LZT0</accession>
<dbReference type="Gene3D" id="3.40.50.1820">
    <property type="entry name" value="alpha/beta hydrolase"/>
    <property type="match status" value="1"/>
</dbReference>
<dbReference type="InterPro" id="IPR002018">
    <property type="entry name" value="CarbesteraseB"/>
</dbReference>
<evidence type="ECO:0000256" key="1">
    <source>
        <dbReference type="ARBA" id="ARBA00005964"/>
    </source>
</evidence>
<evidence type="ECO:0000256" key="2">
    <source>
        <dbReference type="ARBA" id="ARBA00022487"/>
    </source>
</evidence>
<protein>
    <recommendedName>
        <fullName evidence="5">Carboxylesterase type B domain-containing protein</fullName>
    </recommendedName>
</protein>
<comment type="similarity">
    <text evidence="1">Belongs to the type-B carboxylesterase/lipase family.</text>
</comment>
<evidence type="ECO:0000256" key="4">
    <source>
        <dbReference type="ARBA" id="ARBA00023180"/>
    </source>
</evidence>
<organism evidence="6 7">
    <name type="scientific">Bombyx mori</name>
    <name type="common">Silk moth</name>
    <dbReference type="NCBI Taxonomy" id="7091"/>
    <lineage>
        <taxon>Eukaryota</taxon>
        <taxon>Metazoa</taxon>
        <taxon>Ecdysozoa</taxon>
        <taxon>Arthropoda</taxon>
        <taxon>Hexapoda</taxon>
        <taxon>Insecta</taxon>
        <taxon>Pterygota</taxon>
        <taxon>Neoptera</taxon>
        <taxon>Endopterygota</taxon>
        <taxon>Lepidoptera</taxon>
        <taxon>Glossata</taxon>
        <taxon>Ditrysia</taxon>
        <taxon>Bombycoidea</taxon>
        <taxon>Bombycidae</taxon>
        <taxon>Bombycinae</taxon>
        <taxon>Bombyx</taxon>
    </lineage>
</organism>
<dbReference type="GO" id="GO:0052689">
    <property type="term" value="F:carboxylic ester hydrolase activity"/>
    <property type="evidence" value="ECO:0007669"/>
    <property type="project" value="UniProtKB-KW"/>
</dbReference>
<reference evidence="7" key="1">
    <citation type="journal article" date="2008" name="Insect Biochem. Mol. Biol.">
        <title>The genome of a lepidopteran model insect, the silkworm Bombyx mori.</title>
        <authorList>
            <consortium name="International Silkworm Genome Consortium"/>
        </authorList>
    </citation>
    <scope>NUCLEOTIDE SEQUENCE [LARGE SCALE GENOMIC DNA]</scope>
    <source>
        <strain evidence="7">p50T</strain>
    </source>
</reference>
<keyword evidence="7" id="KW-1185">Reference proteome</keyword>
<keyword evidence="2" id="KW-0719">Serine esterase</keyword>
<dbReference type="SUPFAM" id="SSF53474">
    <property type="entry name" value="alpha/beta-Hydrolases"/>
    <property type="match status" value="1"/>
</dbReference>